<dbReference type="Pfam" id="PF04940">
    <property type="entry name" value="BLUF"/>
    <property type="match status" value="1"/>
</dbReference>
<dbReference type="InterPro" id="IPR036046">
    <property type="entry name" value="Acylphosphatase-like_dom_sf"/>
</dbReference>
<dbReference type="EMBL" id="CP048751">
    <property type="protein sequence ID" value="QIH72913.1"/>
    <property type="molecule type" value="Genomic_DNA"/>
</dbReference>
<dbReference type="GO" id="GO:0009882">
    <property type="term" value="F:blue light photoreceptor activity"/>
    <property type="evidence" value="ECO:0007669"/>
    <property type="project" value="InterPro"/>
</dbReference>
<dbReference type="InterPro" id="IPR007024">
    <property type="entry name" value="BLUF_domain"/>
</dbReference>
<feature type="domain" description="BLUF" evidence="1">
    <location>
        <begin position="3"/>
        <end position="96"/>
    </location>
</feature>
<dbReference type="PROSITE" id="PS50925">
    <property type="entry name" value="BLUF"/>
    <property type="match status" value="1"/>
</dbReference>
<protein>
    <submittedName>
        <fullName evidence="2">BLUF domain-containing protein</fullName>
    </submittedName>
</protein>
<evidence type="ECO:0000313" key="2">
    <source>
        <dbReference type="EMBL" id="QIH72913.1"/>
    </source>
</evidence>
<dbReference type="GO" id="GO:0071949">
    <property type="term" value="F:FAD binding"/>
    <property type="evidence" value="ECO:0007669"/>
    <property type="project" value="InterPro"/>
</dbReference>
<dbReference type="RefSeq" id="WP_008261602.1">
    <property type="nucleotide sequence ID" value="NZ_CP048751.1"/>
</dbReference>
<dbReference type="SUPFAM" id="SSF54975">
    <property type="entry name" value="Acylphosphatase/BLUF domain-like"/>
    <property type="match status" value="1"/>
</dbReference>
<dbReference type="SMART" id="SM01034">
    <property type="entry name" value="BLUF"/>
    <property type="match status" value="1"/>
</dbReference>
<dbReference type="Gene3D" id="3.30.70.100">
    <property type="match status" value="1"/>
</dbReference>
<sequence length="136" mass="14891">MSLFRIVYVSDAVGDAGVGLLPLIDIIGASDRNNRRDHVTGVLMRHDGRFFQAIEGARVDLDRLMGRLRADRRHTNIRILAELVIDQRLFPGWAMAQTDASPGLERLLAEGLDHTSVSASADRIVSEASRSLAAVS</sequence>
<reference evidence="2 3" key="1">
    <citation type="submission" date="2020-01" db="EMBL/GenBank/DDBJ databases">
        <authorList>
            <person name="Wang S."/>
        </authorList>
    </citation>
    <scope>NUCLEOTIDE SEQUENCE [LARGE SCALE GENOMIC DNA]</scope>
    <source>
        <strain evidence="2 3">D151-2-6</strain>
    </source>
</reference>
<dbReference type="KEGG" id="bmed:GYM46_08080"/>
<dbReference type="AlphaFoldDB" id="A0AB37E6A5"/>
<accession>A0AB37E6A5</accession>
<proteinExistence type="predicted"/>
<dbReference type="Proteomes" id="UP000501325">
    <property type="component" value="Chromosome"/>
</dbReference>
<gene>
    <name evidence="2" type="ORF">GYM46_08080</name>
</gene>
<evidence type="ECO:0000259" key="1">
    <source>
        <dbReference type="PROSITE" id="PS50925"/>
    </source>
</evidence>
<organism evidence="2 3">
    <name type="scientific">Brevundimonas mediterranea</name>
    <dbReference type="NCBI Taxonomy" id="74329"/>
    <lineage>
        <taxon>Bacteria</taxon>
        <taxon>Pseudomonadati</taxon>
        <taxon>Pseudomonadota</taxon>
        <taxon>Alphaproteobacteria</taxon>
        <taxon>Caulobacterales</taxon>
        <taxon>Caulobacteraceae</taxon>
        <taxon>Brevundimonas</taxon>
    </lineage>
</organism>
<evidence type="ECO:0000313" key="3">
    <source>
        <dbReference type="Proteomes" id="UP000501325"/>
    </source>
</evidence>
<name>A0AB37E6A5_9CAUL</name>